<protein>
    <recommendedName>
        <fullName evidence="1">N-acetyltransferase domain-containing protein</fullName>
    </recommendedName>
</protein>
<dbReference type="PANTHER" id="PTHR43792">
    <property type="entry name" value="GNAT FAMILY, PUTATIVE (AFU_ORTHOLOGUE AFUA_3G00765)-RELATED-RELATED"/>
    <property type="match status" value="1"/>
</dbReference>
<dbReference type="SUPFAM" id="SSF55729">
    <property type="entry name" value="Acyl-CoA N-acyltransferases (Nat)"/>
    <property type="match status" value="1"/>
</dbReference>
<evidence type="ECO:0000259" key="1">
    <source>
        <dbReference type="PROSITE" id="PS51186"/>
    </source>
</evidence>
<dbReference type="AlphaFoldDB" id="A0A2G4YPL5"/>
<evidence type="ECO:0000313" key="3">
    <source>
        <dbReference type="Proteomes" id="UP000229730"/>
    </source>
</evidence>
<dbReference type="InterPro" id="IPR000182">
    <property type="entry name" value="GNAT_dom"/>
</dbReference>
<keyword evidence="3" id="KW-1185">Reference proteome</keyword>
<dbReference type="Proteomes" id="UP000229730">
    <property type="component" value="Unassembled WGS sequence"/>
</dbReference>
<comment type="caution">
    <text evidence="2">The sequence shown here is derived from an EMBL/GenBank/DDBJ whole genome shotgun (WGS) entry which is preliminary data.</text>
</comment>
<dbReference type="InterPro" id="IPR051531">
    <property type="entry name" value="N-acetyltransferase"/>
</dbReference>
<feature type="domain" description="N-acetyltransferase" evidence="1">
    <location>
        <begin position="26"/>
        <end position="190"/>
    </location>
</feature>
<proteinExistence type="predicted"/>
<dbReference type="Gene3D" id="3.40.630.30">
    <property type="match status" value="1"/>
</dbReference>
<dbReference type="Pfam" id="PF13302">
    <property type="entry name" value="Acetyltransf_3"/>
    <property type="match status" value="1"/>
</dbReference>
<gene>
    <name evidence="2" type="ORF">CRD36_13825</name>
</gene>
<accession>A0A2G4YPL5</accession>
<dbReference type="EMBL" id="PDEM01000025">
    <property type="protein sequence ID" value="PHZ84263.1"/>
    <property type="molecule type" value="Genomic_DNA"/>
</dbReference>
<dbReference type="CDD" id="cd04301">
    <property type="entry name" value="NAT_SF"/>
    <property type="match status" value="1"/>
</dbReference>
<dbReference type="GO" id="GO:0016747">
    <property type="term" value="F:acyltransferase activity, transferring groups other than amino-acyl groups"/>
    <property type="evidence" value="ECO:0007669"/>
    <property type="project" value="InterPro"/>
</dbReference>
<name>A0A2G4YPL5_9PROT</name>
<evidence type="ECO:0000313" key="2">
    <source>
        <dbReference type="EMBL" id="PHZ84263.1"/>
    </source>
</evidence>
<dbReference type="OrthoDB" id="9804153at2"/>
<sequence>MIISALMPTTGVNDMSFPERIETSRLILRPYVLDDLDAHVEVLSNWDVVQWLSNNVPIPYRREDGENSIREAIQKFQDGQSIQYAIEDKETGRHVGGVRLFTITAETEVGYWMHPDFWGKGLGTEVLKAAISAGFDEGTIVRFVAQTAEKNYGSQAILKKVGFVDGGAVPAEYYRDGHQEGGCTAFFTLDKADWLTQNATQEKVT</sequence>
<dbReference type="InParanoid" id="A0A2G4YPL5"/>
<organism evidence="2 3">
    <name type="scientific">Paremcibacter congregatus</name>
    <dbReference type="NCBI Taxonomy" id="2043170"/>
    <lineage>
        <taxon>Bacteria</taxon>
        <taxon>Pseudomonadati</taxon>
        <taxon>Pseudomonadota</taxon>
        <taxon>Alphaproteobacteria</taxon>
        <taxon>Emcibacterales</taxon>
        <taxon>Emcibacteraceae</taxon>
        <taxon>Paremcibacter</taxon>
    </lineage>
</organism>
<dbReference type="InterPro" id="IPR016181">
    <property type="entry name" value="Acyl_CoA_acyltransferase"/>
</dbReference>
<reference evidence="2 3" key="1">
    <citation type="submission" date="2017-10" db="EMBL/GenBank/DDBJ databases">
        <title>Frigbacter circumglobatus gen. nov. sp. nov., isolated from sediment cultured in situ.</title>
        <authorList>
            <person name="Zhao Z."/>
        </authorList>
    </citation>
    <scope>NUCLEOTIDE SEQUENCE [LARGE SCALE GENOMIC DNA]</scope>
    <source>
        <strain evidence="2 3">ZYL</strain>
    </source>
</reference>
<dbReference type="PROSITE" id="PS51186">
    <property type="entry name" value="GNAT"/>
    <property type="match status" value="1"/>
</dbReference>